<dbReference type="PANTHER" id="PTHR13040">
    <property type="entry name" value="AUTOPHAGY PROTEIN 5"/>
    <property type="match status" value="1"/>
</dbReference>
<dbReference type="Gene3D" id="3.10.20.620">
    <property type="match status" value="1"/>
</dbReference>
<evidence type="ECO:0000259" key="8">
    <source>
        <dbReference type="Pfam" id="PF20637"/>
    </source>
</evidence>
<reference evidence="10" key="1">
    <citation type="journal article" date="2020" name="Stud. Mycol.">
        <title>101 Dothideomycetes genomes: a test case for predicting lifestyles and emergence of pathogens.</title>
        <authorList>
            <person name="Haridas S."/>
            <person name="Albert R."/>
            <person name="Binder M."/>
            <person name="Bloem J."/>
            <person name="Labutti K."/>
            <person name="Salamov A."/>
            <person name="Andreopoulos B."/>
            <person name="Baker S."/>
            <person name="Barry K."/>
            <person name="Bills G."/>
            <person name="Bluhm B."/>
            <person name="Cannon C."/>
            <person name="Castanera R."/>
            <person name="Culley D."/>
            <person name="Daum C."/>
            <person name="Ezra D."/>
            <person name="Gonzalez J."/>
            <person name="Henrissat B."/>
            <person name="Kuo A."/>
            <person name="Liang C."/>
            <person name="Lipzen A."/>
            <person name="Lutzoni F."/>
            <person name="Magnuson J."/>
            <person name="Mondo S."/>
            <person name="Nolan M."/>
            <person name="Ohm R."/>
            <person name="Pangilinan J."/>
            <person name="Park H.-J."/>
            <person name="Ramirez L."/>
            <person name="Alfaro M."/>
            <person name="Sun H."/>
            <person name="Tritt A."/>
            <person name="Yoshinaga Y."/>
            <person name="Zwiers L.-H."/>
            <person name="Turgeon B."/>
            <person name="Goodwin S."/>
            <person name="Spatafora J."/>
            <person name="Crous P."/>
            <person name="Grigoriev I."/>
        </authorList>
    </citation>
    <scope>NUCLEOTIDE SEQUENCE</scope>
    <source>
        <strain evidence="10">CBS 101060</strain>
    </source>
</reference>
<evidence type="ECO:0000259" key="9">
    <source>
        <dbReference type="Pfam" id="PF20638"/>
    </source>
</evidence>
<dbReference type="GO" id="GO:0006995">
    <property type="term" value="P:cellular response to nitrogen starvation"/>
    <property type="evidence" value="ECO:0007669"/>
    <property type="project" value="TreeGrafter"/>
</dbReference>
<dbReference type="GO" id="GO:0061908">
    <property type="term" value="C:phagophore"/>
    <property type="evidence" value="ECO:0007669"/>
    <property type="project" value="TreeGrafter"/>
</dbReference>
<feature type="domain" description="Autophagy protein ATG5 UblA" evidence="9">
    <location>
        <begin position="14"/>
        <end position="140"/>
    </location>
</feature>
<dbReference type="Gene3D" id="1.10.246.190">
    <property type="entry name" value="Autophagy protein Apg5, helix rich domain"/>
    <property type="match status" value="1"/>
</dbReference>
<dbReference type="FunFam" id="3.10.20.620:FF:000004">
    <property type="entry name" value="Autophagy protein 5"/>
    <property type="match status" value="1"/>
</dbReference>
<dbReference type="InterPro" id="IPR042526">
    <property type="entry name" value="Atg5_HR"/>
</dbReference>
<keyword evidence="6" id="KW-0472">Membrane</keyword>
<dbReference type="Pfam" id="PF20638">
    <property type="entry name" value="ATG5_UblA"/>
    <property type="match status" value="1"/>
</dbReference>
<keyword evidence="4 6" id="KW-0832">Ubl conjugation</keyword>
<dbReference type="Proteomes" id="UP000799429">
    <property type="component" value="Unassembled WGS sequence"/>
</dbReference>
<dbReference type="GO" id="GO:0000422">
    <property type="term" value="P:autophagy of mitochondrion"/>
    <property type="evidence" value="ECO:0007669"/>
    <property type="project" value="TreeGrafter"/>
</dbReference>
<dbReference type="Pfam" id="PF04106">
    <property type="entry name" value="ATG5_UblB"/>
    <property type="match status" value="1"/>
</dbReference>
<keyword evidence="6" id="KW-0813">Transport</keyword>
<dbReference type="GO" id="GO:0019776">
    <property type="term" value="F:Atg8-family ligase activity"/>
    <property type="evidence" value="ECO:0007669"/>
    <property type="project" value="TreeGrafter"/>
</dbReference>
<dbReference type="InterPro" id="IPR048939">
    <property type="entry name" value="ATG5_UblA"/>
</dbReference>
<proteinExistence type="inferred from homology"/>
<evidence type="ECO:0000259" key="7">
    <source>
        <dbReference type="Pfam" id="PF04106"/>
    </source>
</evidence>
<dbReference type="OrthoDB" id="272162at2759"/>
<dbReference type="GO" id="GO:0005776">
    <property type="term" value="C:autophagosome"/>
    <property type="evidence" value="ECO:0007669"/>
    <property type="project" value="TreeGrafter"/>
</dbReference>
<evidence type="ECO:0000256" key="2">
    <source>
        <dbReference type="ARBA" id="ARBA00006910"/>
    </source>
</evidence>
<dbReference type="InterPro" id="IPR048318">
    <property type="entry name" value="ATG5_UblB"/>
</dbReference>
<evidence type="ECO:0000256" key="4">
    <source>
        <dbReference type="ARBA" id="ARBA00022843"/>
    </source>
</evidence>
<dbReference type="GO" id="GO:0044233">
    <property type="term" value="C:mitochondria-associated endoplasmic reticulum membrane contact site"/>
    <property type="evidence" value="ECO:0007669"/>
    <property type="project" value="TreeGrafter"/>
</dbReference>
<gene>
    <name evidence="10" type="ORF">M501DRAFT_1005597</name>
</gene>
<accession>A0A9P4VWN0</accession>
<evidence type="ECO:0000313" key="10">
    <source>
        <dbReference type="EMBL" id="KAF2842879.1"/>
    </source>
</evidence>
<feature type="domain" description="Autophagy protein ATG5 UblB" evidence="7">
    <location>
        <begin position="220"/>
        <end position="317"/>
    </location>
</feature>
<dbReference type="PANTHER" id="PTHR13040:SF2">
    <property type="entry name" value="AUTOPHAGY PROTEIN 5"/>
    <property type="match status" value="1"/>
</dbReference>
<evidence type="ECO:0000313" key="11">
    <source>
        <dbReference type="Proteomes" id="UP000799429"/>
    </source>
</evidence>
<evidence type="ECO:0000256" key="1">
    <source>
        <dbReference type="ARBA" id="ARBA00004623"/>
    </source>
</evidence>
<dbReference type="InterPro" id="IPR007239">
    <property type="entry name" value="Atg5"/>
</dbReference>
<dbReference type="GO" id="GO:0034045">
    <property type="term" value="C:phagophore assembly site membrane"/>
    <property type="evidence" value="ECO:0007669"/>
    <property type="project" value="UniProtKB-SubCell"/>
</dbReference>
<comment type="caution">
    <text evidence="10">The sequence shown here is derived from an EMBL/GenBank/DDBJ whole genome shotgun (WGS) entry which is preliminary data.</text>
</comment>
<organism evidence="10 11">
    <name type="scientific">Patellaria atrata CBS 101060</name>
    <dbReference type="NCBI Taxonomy" id="1346257"/>
    <lineage>
        <taxon>Eukaryota</taxon>
        <taxon>Fungi</taxon>
        <taxon>Dikarya</taxon>
        <taxon>Ascomycota</taxon>
        <taxon>Pezizomycotina</taxon>
        <taxon>Dothideomycetes</taxon>
        <taxon>Dothideomycetes incertae sedis</taxon>
        <taxon>Patellariales</taxon>
        <taxon>Patellariaceae</taxon>
        <taxon>Patellaria</taxon>
    </lineage>
</organism>
<dbReference type="GO" id="GO:0034727">
    <property type="term" value="P:piecemeal microautophagy of the nucleus"/>
    <property type="evidence" value="ECO:0007669"/>
    <property type="project" value="TreeGrafter"/>
</dbReference>
<sequence length="321" mass="35939">MTSQADLGRLQKKIWDGSIPLEIRLASSECRTFDQSDAYMIQYPRLSYLPFLLARLHAFFSSFLINPDVSPSDGWLSYEDVPLKWHYPLGLLYDLYSGAEPNHAQRSSNITDPTPELLTEEAEDTECRPGQLPWRLTLHFTDWPSDQLIPLDAERKFQQDTFMHSVKEAGFLRYGSAKVVTSLSKDDSTQLWNSVETHNLYMFNTINQKLINPPGFGMKHVPMKIYLPSTAPTTVSDNNIAGSLRIVQAPVSPNLSSRQTQTVGTALHSLIPSLFPSRRSPLLAQAILHGAVLPLGTPLEELSKVAAYADGFLHFTVCMMG</sequence>
<dbReference type="GO" id="GO:0034274">
    <property type="term" value="C:Atg12-Atg5-Atg16 complex"/>
    <property type="evidence" value="ECO:0007669"/>
    <property type="project" value="TreeGrafter"/>
</dbReference>
<evidence type="ECO:0000256" key="6">
    <source>
        <dbReference type="RuleBase" id="RU361202"/>
    </source>
</evidence>
<keyword evidence="3 6" id="KW-1017">Isopeptide bond</keyword>
<evidence type="ECO:0000256" key="3">
    <source>
        <dbReference type="ARBA" id="ARBA00022499"/>
    </source>
</evidence>
<keyword evidence="11" id="KW-1185">Reference proteome</keyword>
<comment type="similarity">
    <text evidence="2 6">Belongs to the ATG5 family.</text>
</comment>
<dbReference type="EMBL" id="MU006089">
    <property type="protein sequence ID" value="KAF2842879.1"/>
    <property type="molecule type" value="Genomic_DNA"/>
</dbReference>
<dbReference type="InterPro" id="IPR042527">
    <property type="entry name" value="Atg5_UblA_dom_sf"/>
</dbReference>
<feature type="domain" description="Autophagy protein ATG5 alpha-helical bundle region" evidence="8">
    <location>
        <begin position="159"/>
        <end position="212"/>
    </location>
</feature>
<name>A0A9P4VWN0_9PEZI</name>
<protein>
    <recommendedName>
        <fullName evidence="6">Autophagy protein 5</fullName>
    </recommendedName>
</protein>
<keyword evidence="5 6" id="KW-0072">Autophagy</keyword>
<comment type="function">
    <text evidence="6">Involved in cytoplasm to vacuole transport (Cvt) and autophagic vesicle formation.</text>
</comment>
<comment type="subunit">
    <text evidence="6">Conjugated with ATG12.</text>
</comment>
<dbReference type="Pfam" id="PF20637">
    <property type="entry name" value="ATG5_HBR"/>
    <property type="match status" value="1"/>
</dbReference>
<dbReference type="AlphaFoldDB" id="A0A9P4VWN0"/>
<dbReference type="Gene3D" id="3.10.20.90">
    <property type="entry name" value="Phosphatidylinositol 3-kinase Catalytic Subunit, Chain A, domain 1"/>
    <property type="match status" value="1"/>
</dbReference>
<comment type="subcellular location">
    <subcellularLocation>
        <location evidence="1 6">Preautophagosomal structure membrane</location>
        <topology evidence="1 6">Peripheral membrane protein</topology>
    </subcellularLocation>
</comment>
<evidence type="ECO:0000256" key="5">
    <source>
        <dbReference type="ARBA" id="ARBA00023006"/>
    </source>
</evidence>
<dbReference type="InterPro" id="IPR048940">
    <property type="entry name" value="ATG5_HBR"/>
</dbReference>